<name>A0AAU9K9T1_9CILI</name>
<feature type="compositionally biased region" description="Basic and acidic residues" evidence="2">
    <location>
        <begin position="482"/>
        <end position="507"/>
    </location>
</feature>
<comment type="caution">
    <text evidence="3">The sequence shown here is derived from an EMBL/GenBank/DDBJ whole genome shotgun (WGS) entry which is preliminary data.</text>
</comment>
<gene>
    <name evidence="3" type="ORF">BSTOLATCC_MIC59705</name>
</gene>
<dbReference type="EMBL" id="CAJZBQ010000057">
    <property type="protein sequence ID" value="CAG9333896.1"/>
    <property type="molecule type" value="Genomic_DNA"/>
</dbReference>
<sequence>MSNKDEALKEFLSKLLKKFGNNASHRKIISNVIRNYCKNIAAFSVEDSEYLERKITERLGIPASKHRLSLSPTNKIFLSQELTPKSIRPSSKTPKLVLIPIKSPMNEISLMRKSPSIPKFREVVSVVSVNKPEHLTSVYQSQSISKAEKFPSPFKTSNPLSLGFSEEDRFTGLSKSPHRKRRLSNQWEKITKADQIMFENEQKFKKIKNKELKKSYSKELLEQMNIVKEAKEKEKQELLSYKEDLDKSVGEFYKTERDKRIFKRQLINENNAANENIIKEGMEKQRMRIYQSKLDAEKIKKSWEINTLEENAWKEIKAERLRKNAEELKILAEEKEWKRKEAKLKEIEMEKFLLDQSCKKIIENENKRADFVKTFMDKANDEERLSKLHRPAISLLEYEREIRRHEEEQARKNQKEENSEKLLQRDRKIRKKMEDLKILSHHMEEKALKKREEEESLRKARKEINDREIEFINEEREKLSMRMQKQKDLREALSQQMKDKEEKEIRETQFSPAEAKYNKKIIETALKVLGEN</sequence>
<accession>A0AAU9K9T1</accession>
<feature type="region of interest" description="Disordered" evidence="2">
    <location>
        <begin position="407"/>
        <end position="426"/>
    </location>
</feature>
<proteinExistence type="predicted"/>
<evidence type="ECO:0008006" key="5">
    <source>
        <dbReference type="Google" id="ProtNLM"/>
    </source>
</evidence>
<dbReference type="Proteomes" id="UP001162131">
    <property type="component" value="Unassembled WGS sequence"/>
</dbReference>
<evidence type="ECO:0000313" key="3">
    <source>
        <dbReference type="EMBL" id="CAG9333896.1"/>
    </source>
</evidence>
<evidence type="ECO:0000256" key="1">
    <source>
        <dbReference type="SAM" id="Coils"/>
    </source>
</evidence>
<reference evidence="3" key="1">
    <citation type="submission" date="2021-09" db="EMBL/GenBank/DDBJ databases">
        <authorList>
            <consortium name="AG Swart"/>
            <person name="Singh M."/>
            <person name="Singh A."/>
            <person name="Seah K."/>
            <person name="Emmerich C."/>
        </authorList>
    </citation>
    <scope>NUCLEOTIDE SEQUENCE</scope>
    <source>
        <strain evidence="3">ATCC30299</strain>
    </source>
</reference>
<feature type="region of interest" description="Disordered" evidence="2">
    <location>
        <begin position="482"/>
        <end position="509"/>
    </location>
</feature>
<keyword evidence="1" id="KW-0175">Coiled coil</keyword>
<evidence type="ECO:0000313" key="4">
    <source>
        <dbReference type="Proteomes" id="UP001162131"/>
    </source>
</evidence>
<dbReference type="AlphaFoldDB" id="A0AAU9K9T1"/>
<protein>
    <recommendedName>
        <fullName evidence="5">Trichohyalin-plectin-homology domain-containing protein</fullName>
    </recommendedName>
</protein>
<keyword evidence="4" id="KW-1185">Reference proteome</keyword>
<feature type="coiled-coil region" evidence="1">
    <location>
        <begin position="318"/>
        <end position="350"/>
    </location>
</feature>
<organism evidence="3 4">
    <name type="scientific">Blepharisma stoltei</name>
    <dbReference type="NCBI Taxonomy" id="1481888"/>
    <lineage>
        <taxon>Eukaryota</taxon>
        <taxon>Sar</taxon>
        <taxon>Alveolata</taxon>
        <taxon>Ciliophora</taxon>
        <taxon>Postciliodesmatophora</taxon>
        <taxon>Heterotrichea</taxon>
        <taxon>Heterotrichida</taxon>
        <taxon>Blepharismidae</taxon>
        <taxon>Blepharisma</taxon>
    </lineage>
</organism>
<evidence type="ECO:0000256" key="2">
    <source>
        <dbReference type="SAM" id="MobiDB-lite"/>
    </source>
</evidence>
<feature type="coiled-coil region" evidence="1">
    <location>
        <begin position="213"/>
        <end position="244"/>
    </location>
</feature>